<evidence type="ECO:0008006" key="3">
    <source>
        <dbReference type="Google" id="ProtNLM"/>
    </source>
</evidence>
<name>A0A7W6DME1_9RHOB</name>
<organism evidence="1 2">
    <name type="scientific">Sagittula marina</name>
    <dbReference type="NCBI Taxonomy" id="943940"/>
    <lineage>
        <taxon>Bacteria</taxon>
        <taxon>Pseudomonadati</taxon>
        <taxon>Pseudomonadota</taxon>
        <taxon>Alphaproteobacteria</taxon>
        <taxon>Rhodobacterales</taxon>
        <taxon>Roseobacteraceae</taxon>
        <taxon>Sagittula</taxon>
    </lineage>
</organism>
<dbReference type="Proteomes" id="UP000541426">
    <property type="component" value="Unassembled WGS sequence"/>
</dbReference>
<gene>
    <name evidence="1" type="ORF">GGQ68_002006</name>
</gene>
<sequence length="159" mass="17168">MTHMIRNSAEGAPTAKAAPTGGADVFGRLCRGCFIDTPIAILICSALAGPVASAGQPFLPSGLEVTFHDEISEPMVYRVRYVVPALQDADVDYMTVSDDMARLCAEDALPRLAEIGATPDRVIVTLMAQPVEFGYATADVRQFFESYSVEDGRCIWEAF</sequence>
<evidence type="ECO:0000313" key="2">
    <source>
        <dbReference type="Proteomes" id="UP000541426"/>
    </source>
</evidence>
<dbReference type="AlphaFoldDB" id="A0A7W6DME1"/>
<dbReference type="EMBL" id="JACIEJ010000004">
    <property type="protein sequence ID" value="MBB3985673.1"/>
    <property type="molecule type" value="Genomic_DNA"/>
</dbReference>
<dbReference type="RefSeq" id="WP_183965435.1">
    <property type="nucleotide sequence ID" value="NZ_JACIEJ010000004.1"/>
</dbReference>
<evidence type="ECO:0000313" key="1">
    <source>
        <dbReference type="EMBL" id="MBB3985673.1"/>
    </source>
</evidence>
<comment type="caution">
    <text evidence="1">The sequence shown here is derived from an EMBL/GenBank/DDBJ whole genome shotgun (WGS) entry which is preliminary data.</text>
</comment>
<accession>A0A7W6DME1</accession>
<protein>
    <recommendedName>
        <fullName evidence="3">Acetolactate synthase</fullName>
    </recommendedName>
</protein>
<keyword evidence="2" id="KW-1185">Reference proteome</keyword>
<reference evidence="1 2" key="1">
    <citation type="submission" date="2020-08" db="EMBL/GenBank/DDBJ databases">
        <title>Genomic Encyclopedia of Type Strains, Phase IV (KMG-IV): sequencing the most valuable type-strain genomes for metagenomic binning, comparative biology and taxonomic classification.</title>
        <authorList>
            <person name="Goeker M."/>
        </authorList>
    </citation>
    <scope>NUCLEOTIDE SEQUENCE [LARGE SCALE GENOMIC DNA]</scope>
    <source>
        <strain evidence="1 2">DSM 102235</strain>
    </source>
</reference>
<dbReference type="InterPro" id="IPR045467">
    <property type="entry name" value="DUF6497"/>
</dbReference>
<dbReference type="Pfam" id="PF20107">
    <property type="entry name" value="DUF6497"/>
    <property type="match status" value="1"/>
</dbReference>
<proteinExistence type="predicted"/>